<comment type="caution">
    <text evidence="1">The sequence shown here is derived from an EMBL/GenBank/DDBJ whole genome shotgun (WGS) entry which is preliminary data.</text>
</comment>
<protein>
    <submittedName>
        <fullName evidence="1">Uncharacterized protein</fullName>
    </submittedName>
</protein>
<sequence>SLDFKTSRSVETSIFAKRAKLVSTQNTTYRDYLAIINLKSCQRGQIETRSKLAKINNLNSQLTTKQITAMQFLEFATNLDFNFNKEGNFT</sequence>
<feature type="non-terminal residue" evidence="1">
    <location>
        <position position="1"/>
    </location>
</feature>
<organism evidence="1 2">
    <name type="scientific">Cotesia congregata</name>
    <name type="common">Parasitoid wasp</name>
    <name type="synonym">Apanteles congregatus</name>
    <dbReference type="NCBI Taxonomy" id="51543"/>
    <lineage>
        <taxon>Eukaryota</taxon>
        <taxon>Metazoa</taxon>
        <taxon>Ecdysozoa</taxon>
        <taxon>Arthropoda</taxon>
        <taxon>Hexapoda</taxon>
        <taxon>Insecta</taxon>
        <taxon>Pterygota</taxon>
        <taxon>Neoptera</taxon>
        <taxon>Endopterygota</taxon>
        <taxon>Hymenoptera</taxon>
        <taxon>Apocrita</taxon>
        <taxon>Ichneumonoidea</taxon>
        <taxon>Braconidae</taxon>
        <taxon>Microgastrinae</taxon>
        <taxon>Cotesia</taxon>
    </lineage>
</organism>
<accession>A0A8J2HIR9</accession>
<dbReference type="EMBL" id="CAJNRD030001122">
    <property type="protein sequence ID" value="CAG5100630.1"/>
    <property type="molecule type" value="Genomic_DNA"/>
</dbReference>
<evidence type="ECO:0000313" key="2">
    <source>
        <dbReference type="Proteomes" id="UP000786811"/>
    </source>
</evidence>
<evidence type="ECO:0000313" key="1">
    <source>
        <dbReference type="EMBL" id="CAG5100630.1"/>
    </source>
</evidence>
<dbReference type="OrthoDB" id="10533213at2759"/>
<feature type="non-terminal residue" evidence="1">
    <location>
        <position position="90"/>
    </location>
</feature>
<dbReference type="Proteomes" id="UP000786811">
    <property type="component" value="Unassembled WGS sequence"/>
</dbReference>
<proteinExistence type="predicted"/>
<gene>
    <name evidence="1" type="ORF">HICCMSTLAB_LOCUS9703</name>
</gene>
<name>A0A8J2HIR9_COTCN</name>
<keyword evidence="2" id="KW-1185">Reference proteome</keyword>
<reference evidence="1" key="1">
    <citation type="submission" date="2021-04" db="EMBL/GenBank/DDBJ databases">
        <authorList>
            <person name="Chebbi M.A.C M."/>
        </authorList>
    </citation>
    <scope>NUCLEOTIDE SEQUENCE</scope>
</reference>
<dbReference type="AlphaFoldDB" id="A0A8J2HIR9"/>